<dbReference type="InterPro" id="IPR018200">
    <property type="entry name" value="USP_CS"/>
</dbReference>
<dbReference type="PROSITE" id="PS50235">
    <property type="entry name" value="USP_3"/>
    <property type="match status" value="1"/>
</dbReference>
<dbReference type="InterPro" id="IPR028889">
    <property type="entry name" value="USP"/>
</dbReference>
<feature type="compositionally biased region" description="Acidic residues" evidence="2">
    <location>
        <begin position="1"/>
        <end position="12"/>
    </location>
</feature>
<keyword evidence="1" id="KW-0175">Coiled coil</keyword>
<dbReference type="Pfam" id="PF00443">
    <property type="entry name" value="UCH"/>
    <property type="match status" value="1"/>
</dbReference>
<dbReference type="SUPFAM" id="SSF54001">
    <property type="entry name" value="Cysteine proteinases"/>
    <property type="match status" value="1"/>
</dbReference>
<dbReference type="GO" id="GO:0005634">
    <property type="term" value="C:nucleus"/>
    <property type="evidence" value="ECO:0007669"/>
    <property type="project" value="TreeGrafter"/>
</dbReference>
<dbReference type="PANTHER" id="PTHR24006:SF842">
    <property type="entry name" value="UBIQUITIN CARBOXYL-TERMINAL HYDROLASE 40"/>
    <property type="match status" value="1"/>
</dbReference>
<dbReference type="FunCoup" id="A0A6J2W2C6">
    <property type="interactions" value="795"/>
</dbReference>
<dbReference type="PANTHER" id="PTHR24006">
    <property type="entry name" value="UBIQUITIN CARBOXYL-TERMINAL HYDROLASE"/>
    <property type="match status" value="1"/>
</dbReference>
<gene>
    <name evidence="5" type="primary">usp40</name>
</gene>
<dbReference type="RefSeq" id="XP_030638254.1">
    <property type="nucleotide sequence ID" value="XM_030782394.1"/>
</dbReference>
<dbReference type="InterPro" id="IPR038765">
    <property type="entry name" value="Papain-like_cys_pep_sf"/>
</dbReference>
<accession>A0A6J2W2C6</accession>
<feature type="domain" description="USP" evidence="3">
    <location>
        <begin position="41"/>
        <end position="491"/>
    </location>
</feature>
<dbReference type="PROSITE" id="PS00973">
    <property type="entry name" value="USP_2"/>
    <property type="match status" value="1"/>
</dbReference>
<dbReference type="OrthoDB" id="289038at2759"/>
<evidence type="ECO:0000313" key="4">
    <source>
        <dbReference type="Proteomes" id="UP000504632"/>
    </source>
</evidence>
<sequence length="1270" mass="141374">MFGNLFEEDDEGFSSVPTGGNLVKGKKEAEPPPPRGSVNLCGIKNQGGTCYLNSLLQTLLFTPEFREELFLLGPDELGCLEDKDKPEAKVRVIPLELQRLFAHLLLVDEQAASTTDLTDSFGWTNNEETSQHDVQELNRILFSALESSLVGTSGSSLIHRLYHGTLVNQITCKECSNISERQEDFLDLTVSVRGLNGLEEALWNMFVEEEVFDGNNLYRCSKCDRLVKAAKSAKLRKLPPFLTMSLLRFNFDFAKCERYKETGSYSFPLSINLRPFCEQTDLPDSEYSYELFSVIIHKGGCYGGHYHVYIKDIDQLGHWEAPEEETKAKTQRKEVRVSEPVVEKEDPLSVLVAIVAQDESKSVLVDQLGQKLMEKIGSSWNKKFRKQYGPISKFLQSHSDVFLLVSNGTRVALKAGTPVLAEPSLSEPDGTVALSSSSSSSQQKVDPEPEFGDSGYWFDLNDSTVTSIREKDIEKQFQGKESAYMLFYRKATLHRPPEAKGNPGYKMPPHLLQMVEEENANLQKRREEFESSSNSIEIKLHLAPHYKSQNGALQPVGQASDAVITITFDRRKTVGDLRLAIYQMQDLWEGDMALTVAKNLPAGLHLYDTLTDDQQSLYSAGLSTGSDLFVWNGREVCGVEMKTGVEWEPLLLSVLRPSLENLGSGDGFGVGDADSSGLVRSMRGFARGATLGTVREALGPQESLLCQEQSKTSTSGGGASGWRVFPPQDMQRTLRELALKDGDALLLLEPQELDSSIFSVSGDMVTVTTPSDCRWLQVEFRLQGGAKEEEARNGEEKVEEGKKGKVAACGQMLLSEVKEKAIEELLLRDQFKGVEFCLRQMDRSGKLLPPVREDLSVKDAGIRLMTSLYLCPGKAPTANQLFLYFTVSTGPFVGHEMEIIVDETITVKECLNATLQMAGLQGESWHLRRMDWCEEVGEPLMDENASLLDMKVSNGDTLVVTEGKLPPKGFLKLSVWLYVDLKDSSLSNGCELNHTGEGAENRSSDVLPTEWSGVEMRFVGYVEISEEASLDDLKTQMMTLPALLDVCVPTPAFLRVWYLEAQRLSRILRGNQQTLRKLKLGNGSEVCVQRLLKEEDLGLKELLLRVQVGVPGQREYYPAEEFVWDAGRDGSPRGLRVALASQYGLSPDSLLLAKHLPDKHCWMAISNWTQQVSKRKKKKKAESLLGAPFHLKDGDIIGMKNLLVDSNREFSTLEDEQGQQRLREQAESRRKGGETASGGPVQETMPEKKAGQGKNRKPEVALSINVGVFR</sequence>
<dbReference type="GO" id="GO:0016579">
    <property type="term" value="P:protein deubiquitination"/>
    <property type="evidence" value="ECO:0007669"/>
    <property type="project" value="InterPro"/>
</dbReference>
<protein>
    <submittedName>
        <fullName evidence="5">Ubiquitin carboxyl-terminal hydrolase 40</fullName>
    </submittedName>
</protein>
<dbReference type="Gene3D" id="3.90.70.10">
    <property type="entry name" value="Cysteine proteinases"/>
    <property type="match status" value="2"/>
</dbReference>
<evidence type="ECO:0000256" key="2">
    <source>
        <dbReference type="SAM" id="MobiDB-lite"/>
    </source>
</evidence>
<name>A0A6J2W2C6_CHACN</name>
<dbReference type="FunFam" id="3.90.70.10:FF:000043">
    <property type="entry name" value="Ubiquitin carboxyl-terminal hydrolase 40"/>
    <property type="match status" value="1"/>
</dbReference>
<reference evidence="5" key="1">
    <citation type="submission" date="2025-08" db="UniProtKB">
        <authorList>
            <consortium name="RefSeq"/>
        </authorList>
    </citation>
    <scope>IDENTIFICATION</scope>
</reference>
<dbReference type="Pfam" id="PF25822">
    <property type="entry name" value="UBL_USP40"/>
    <property type="match status" value="1"/>
</dbReference>
<dbReference type="CTD" id="55230"/>
<dbReference type="AlphaFoldDB" id="A0A6J2W2C6"/>
<dbReference type="GeneID" id="115818893"/>
<dbReference type="Proteomes" id="UP000504632">
    <property type="component" value="Chromosome 8"/>
</dbReference>
<feature type="region of interest" description="Disordered" evidence="2">
    <location>
        <begin position="1"/>
        <end position="36"/>
    </location>
</feature>
<dbReference type="InterPro" id="IPR001394">
    <property type="entry name" value="Peptidase_C19_UCH"/>
</dbReference>
<feature type="region of interest" description="Disordered" evidence="2">
    <location>
        <begin position="421"/>
        <end position="455"/>
    </location>
</feature>
<organism evidence="4 5">
    <name type="scientific">Chanos chanos</name>
    <name type="common">Milkfish</name>
    <name type="synonym">Mugil chanos</name>
    <dbReference type="NCBI Taxonomy" id="29144"/>
    <lineage>
        <taxon>Eukaryota</taxon>
        <taxon>Metazoa</taxon>
        <taxon>Chordata</taxon>
        <taxon>Craniata</taxon>
        <taxon>Vertebrata</taxon>
        <taxon>Euteleostomi</taxon>
        <taxon>Actinopterygii</taxon>
        <taxon>Neopterygii</taxon>
        <taxon>Teleostei</taxon>
        <taxon>Ostariophysi</taxon>
        <taxon>Gonorynchiformes</taxon>
        <taxon>Chanidae</taxon>
        <taxon>Chanos</taxon>
    </lineage>
</organism>
<dbReference type="InterPro" id="IPR057763">
    <property type="entry name" value="UBL_USP40"/>
</dbReference>
<dbReference type="InParanoid" id="A0A6J2W2C6"/>
<dbReference type="InterPro" id="IPR050164">
    <property type="entry name" value="Peptidase_C19"/>
</dbReference>
<feature type="compositionally biased region" description="Basic and acidic residues" evidence="2">
    <location>
        <begin position="1221"/>
        <end position="1233"/>
    </location>
</feature>
<dbReference type="PROSITE" id="PS00972">
    <property type="entry name" value="USP_1"/>
    <property type="match status" value="1"/>
</dbReference>
<evidence type="ECO:0000313" key="5">
    <source>
        <dbReference type="RefSeq" id="XP_030638254.1"/>
    </source>
</evidence>
<dbReference type="GO" id="GO:0004843">
    <property type="term" value="F:cysteine-type deubiquitinase activity"/>
    <property type="evidence" value="ECO:0007669"/>
    <property type="project" value="InterPro"/>
</dbReference>
<evidence type="ECO:0000256" key="1">
    <source>
        <dbReference type="SAM" id="Coils"/>
    </source>
</evidence>
<keyword evidence="5" id="KW-0378">Hydrolase</keyword>
<evidence type="ECO:0000259" key="3">
    <source>
        <dbReference type="PROSITE" id="PS50235"/>
    </source>
</evidence>
<feature type="coiled-coil region" evidence="1">
    <location>
        <begin position="512"/>
        <end position="539"/>
    </location>
</feature>
<dbReference type="GO" id="GO:0005829">
    <property type="term" value="C:cytosol"/>
    <property type="evidence" value="ECO:0007669"/>
    <property type="project" value="TreeGrafter"/>
</dbReference>
<proteinExistence type="predicted"/>
<keyword evidence="4" id="KW-1185">Reference proteome</keyword>
<feature type="region of interest" description="Disordered" evidence="2">
    <location>
        <begin position="1213"/>
        <end position="1270"/>
    </location>
</feature>